<name>A0A285MUJ5_9FLAO</name>
<reference evidence="8" key="1">
    <citation type="submission" date="2017-09" db="EMBL/GenBank/DDBJ databases">
        <authorList>
            <person name="Varghese N."/>
            <person name="Submissions S."/>
        </authorList>
    </citation>
    <scope>NUCLEOTIDE SEQUENCE [LARGE SCALE GENOMIC DNA]</scope>
    <source>
        <strain evidence="8">DSM 25885</strain>
    </source>
</reference>
<dbReference type="InterPro" id="IPR036388">
    <property type="entry name" value="WH-like_DNA-bd_sf"/>
</dbReference>
<dbReference type="RefSeq" id="WP_097046333.1">
    <property type="nucleotide sequence ID" value="NZ_OBEH01000004.1"/>
</dbReference>
<dbReference type="EMBL" id="OBEH01000004">
    <property type="protein sequence ID" value="SNZ00869.1"/>
    <property type="molecule type" value="Genomic_DNA"/>
</dbReference>
<dbReference type="SUPFAM" id="SSF46894">
    <property type="entry name" value="C-terminal effector domain of the bipartite response regulators"/>
    <property type="match status" value="1"/>
</dbReference>
<keyword evidence="4" id="KW-1133">Transmembrane helix</keyword>
<feature type="signal peptide" evidence="5">
    <location>
        <begin position="1"/>
        <end position="19"/>
    </location>
</feature>
<keyword evidence="8" id="KW-1185">Reference proteome</keyword>
<keyword evidence="4" id="KW-0472">Membrane</keyword>
<proteinExistence type="predicted"/>
<feature type="domain" description="HTH luxR-type" evidence="6">
    <location>
        <begin position="259"/>
        <end position="324"/>
    </location>
</feature>
<dbReference type="SMART" id="SM00421">
    <property type="entry name" value="HTH_LUXR"/>
    <property type="match status" value="1"/>
</dbReference>
<evidence type="ECO:0000256" key="1">
    <source>
        <dbReference type="ARBA" id="ARBA00023015"/>
    </source>
</evidence>
<protein>
    <submittedName>
        <fullName evidence="7">Regulatory protein, luxR family</fullName>
    </submittedName>
</protein>
<dbReference type="CDD" id="cd06170">
    <property type="entry name" value="LuxR_C_like"/>
    <property type="match status" value="1"/>
</dbReference>
<dbReference type="Gene3D" id="1.10.10.10">
    <property type="entry name" value="Winged helix-like DNA-binding domain superfamily/Winged helix DNA-binding domain"/>
    <property type="match status" value="1"/>
</dbReference>
<dbReference type="OrthoDB" id="9807565at2"/>
<keyword evidence="5" id="KW-0732">Signal</keyword>
<dbReference type="InterPro" id="IPR016032">
    <property type="entry name" value="Sig_transdc_resp-reg_C-effctor"/>
</dbReference>
<evidence type="ECO:0000313" key="8">
    <source>
        <dbReference type="Proteomes" id="UP000219048"/>
    </source>
</evidence>
<keyword evidence="2" id="KW-0238">DNA-binding</keyword>
<feature type="chain" id="PRO_5013012862" evidence="5">
    <location>
        <begin position="20"/>
        <end position="325"/>
    </location>
</feature>
<dbReference type="PROSITE" id="PS50043">
    <property type="entry name" value="HTH_LUXR_2"/>
    <property type="match status" value="1"/>
</dbReference>
<keyword evidence="3" id="KW-0804">Transcription</keyword>
<dbReference type="GO" id="GO:0003677">
    <property type="term" value="F:DNA binding"/>
    <property type="evidence" value="ECO:0007669"/>
    <property type="project" value="UniProtKB-KW"/>
</dbReference>
<dbReference type="PROSITE" id="PS00622">
    <property type="entry name" value="HTH_LUXR_1"/>
    <property type="match status" value="1"/>
</dbReference>
<dbReference type="InterPro" id="IPR000792">
    <property type="entry name" value="Tscrpt_reg_LuxR_C"/>
</dbReference>
<sequence length="325" mass="37136">MHKLFLFFVVIFLGLQLSAQDAVSGFVNFDDSKTWKTKIYLSQVPLSGLDNNKSAIPIAITDIQKNGFFKFDKKHLSDSNKIYRLHVERIRKIVNDTVTKNVTFMLSGKDKIQFKKGKSIFGNYSTTNKGDIEWQKLKAFESSLVSQYLVQDERINPRKGFVKDSLQILMVKLIGIKQLESKQLLDKDISENPSYYLDLLEALKESGIDASEYWFLEKRTAYLTQVTLEKELQKSKWLNAFLILVVILSGVFVIKFKKGHVPDPKLSKQEQNVKVLILQGKSNKEIANELFISLSTVKTHITNIYSKLNIASRKELLKKGTGTST</sequence>
<evidence type="ECO:0000256" key="2">
    <source>
        <dbReference type="ARBA" id="ARBA00023125"/>
    </source>
</evidence>
<dbReference type="Pfam" id="PF00196">
    <property type="entry name" value="GerE"/>
    <property type="match status" value="1"/>
</dbReference>
<dbReference type="PANTHER" id="PTHR44688:SF16">
    <property type="entry name" value="DNA-BINDING TRANSCRIPTIONAL ACTIVATOR DEVR_DOSR"/>
    <property type="match status" value="1"/>
</dbReference>
<feature type="transmembrane region" description="Helical" evidence="4">
    <location>
        <begin position="237"/>
        <end position="256"/>
    </location>
</feature>
<evidence type="ECO:0000256" key="3">
    <source>
        <dbReference type="ARBA" id="ARBA00023163"/>
    </source>
</evidence>
<gene>
    <name evidence="7" type="ORF">SAMN06265377_2696</name>
</gene>
<keyword evidence="4" id="KW-0812">Transmembrane</keyword>
<evidence type="ECO:0000313" key="7">
    <source>
        <dbReference type="EMBL" id="SNZ00869.1"/>
    </source>
</evidence>
<keyword evidence="1" id="KW-0805">Transcription regulation</keyword>
<evidence type="ECO:0000259" key="6">
    <source>
        <dbReference type="PROSITE" id="PS50043"/>
    </source>
</evidence>
<dbReference type="GO" id="GO:0006355">
    <property type="term" value="P:regulation of DNA-templated transcription"/>
    <property type="evidence" value="ECO:0007669"/>
    <property type="project" value="InterPro"/>
</dbReference>
<accession>A0A285MUJ5</accession>
<evidence type="ECO:0000256" key="4">
    <source>
        <dbReference type="SAM" id="Phobius"/>
    </source>
</evidence>
<dbReference type="AlphaFoldDB" id="A0A285MUJ5"/>
<evidence type="ECO:0000256" key="5">
    <source>
        <dbReference type="SAM" id="SignalP"/>
    </source>
</evidence>
<dbReference type="PRINTS" id="PR00038">
    <property type="entry name" value="HTHLUXR"/>
</dbReference>
<dbReference type="Proteomes" id="UP000219048">
    <property type="component" value="Unassembled WGS sequence"/>
</dbReference>
<dbReference type="PANTHER" id="PTHR44688">
    <property type="entry name" value="DNA-BINDING TRANSCRIPTIONAL ACTIVATOR DEVR_DOSR"/>
    <property type="match status" value="1"/>
</dbReference>
<organism evidence="7 8">
    <name type="scientific">Flagellimonas pacifica</name>
    <dbReference type="NCBI Taxonomy" id="1247520"/>
    <lineage>
        <taxon>Bacteria</taxon>
        <taxon>Pseudomonadati</taxon>
        <taxon>Bacteroidota</taxon>
        <taxon>Flavobacteriia</taxon>
        <taxon>Flavobacteriales</taxon>
        <taxon>Flavobacteriaceae</taxon>
        <taxon>Flagellimonas</taxon>
    </lineage>
</organism>